<reference evidence="1 2" key="1">
    <citation type="submission" date="2020-04" db="EMBL/GenBank/DDBJ databases">
        <title>Chromosome-level genome assembly of a cyprinid fish Onychostoma macrolepis by integration of Nanopore Sequencing, Bionano and Hi-C technology.</title>
        <authorList>
            <person name="Wang D."/>
        </authorList>
    </citation>
    <scope>NUCLEOTIDE SEQUENCE [LARGE SCALE GENOMIC DNA]</scope>
    <source>
        <strain evidence="1">SWU-2019</strain>
        <tissue evidence="1">Muscle</tissue>
    </source>
</reference>
<dbReference type="AlphaFoldDB" id="A0A7J6D7L4"/>
<gene>
    <name evidence="1" type="ORF">G5714_002746</name>
</gene>
<evidence type="ECO:0000313" key="2">
    <source>
        <dbReference type="Proteomes" id="UP000579812"/>
    </source>
</evidence>
<name>A0A7J6D7L4_9TELE</name>
<protein>
    <submittedName>
        <fullName evidence="1">Uncharacterized protein</fullName>
    </submittedName>
</protein>
<dbReference type="EMBL" id="JAAMOB010000003">
    <property type="protein sequence ID" value="KAF4115257.1"/>
    <property type="molecule type" value="Genomic_DNA"/>
</dbReference>
<accession>A0A7J6D7L4</accession>
<sequence>MVGGGGDGDDIIIIIIADEELQFEAEEGIVPATEERDQEEVRAALCPPFQKAKNLKWRKKRSTATVPEWKSSLPHADHVKGPIEYFKCLLSRSIIEEMVFQSNLYAI</sequence>
<dbReference type="Proteomes" id="UP000579812">
    <property type="component" value="Unassembled WGS sequence"/>
</dbReference>
<comment type="caution">
    <text evidence="1">The sequence shown here is derived from an EMBL/GenBank/DDBJ whole genome shotgun (WGS) entry which is preliminary data.</text>
</comment>
<proteinExistence type="predicted"/>
<evidence type="ECO:0000313" key="1">
    <source>
        <dbReference type="EMBL" id="KAF4115257.1"/>
    </source>
</evidence>
<keyword evidence="2" id="KW-1185">Reference proteome</keyword>
<organism evidence="1 2">
    <name type="scientific">Onychostoma macrolepis</name>
    <dbReference type="NCBI Taxonomy" id="369639"/>
    <lineage>
        <taxon>Eukaryota</taxon>
        <taxon>Metazoa</taxon>
        <taxon>Chordata</taxon>
        <taxon>Craniata</taxon>
        <taxon>Vertebrata</taxon>
        <taxon>Euteleostomi</taxon>
        <taxon>Actinopterygii</taxon>
        <taxon>Neopterygii</taxon>
        <taxon>Teleostei</taxon>
        <taxon>Ostariophysi</taxon>
        <taxon>Cypriniformes</taxon>
        <taxon>Cyprinidae</taxon>
        <taxon>Acrossocheilinae</taxon>
        <taxon>Onychostoma</taxon>
    </lineage>
</organism>